<dbReference type="RefSeq" id="WP_208197438.1">
    <property type="nucleotide sequence ID" value="NZ_CP076023.1"/>
</dbReference>
<feature type="region of interest" description="Disordered" evidence="1">
    <location>
        <begin position="30"/>
        <end position="62"/>
    </location>
</feature>
<gene>
    <name evidence="2" type="ORF">KKR89_06050</name>
</gene>
<accession>A0ABX8GMN7</accession>
<evidence type="ECO:0000313" key="3">
    <source>
        <dbReference type="Proteomes" id="UP000679335"/>
    </source>
</evidence>
<sequence>MTAVTDARTALGDLVLTARSLALRLEDAEAVQWQAAPRQRPRDDTTERSKGAPPNDPTSATVLDDARLVLRAAVRRGERALGAAIDATAAAEREVDRALDAWQGIDPAPAAAA</sequence>
<dbReference type="InterPro" id="IPR055593">
    <property type="entry name" value="DUF7169"/>
</dbReference>
<name>A0ABX8GMN7_9CELL</name>
<feature type="compositionally biased region" description="Basic and acidic residues" evidence="1">
    <location>
        <begin position="40"/>
        <end position="50"/>
    </location>
</feature>
<reference evidence="2 3" key="1">
    <citation type="submission" date="2021-05" db="EMBL/GenBank/DDBJ databases">
        <title>Novel species in genus Cellulomonas.</title>
        <authorList>
            <person name="Zhang G."/>
        </authorList>
    </citation>
    <scope>NUCLEOTIDE SEQUENCE [LARGE SCALE GENOMIC DNA]</scope>
    <source>
        <strain evidence="3">zg-ZUI157</strain>
    </source>
</reference>
<evidence type="ECO:0000313" key="2">
    <source>
        <dbReference type="EMBL" id="QWC17162.1"/>
    </source>
</evidence>
<organism evidence="2 3">
    <name type="scientific">Cellulomonas dongxiuzhuiae</name>
    <dbReference type="NCBI Taxonomy" id="2819979"/>
    <lineage>
        <taxon>Bacteria</taxon>
        <taxon>Bacillati</taxon>
        <taxon>Actinomycetota</taxon>
        <taxon>Actinomycetes</taxon>
        <taxon>Micrococcales</taxon>
        <taxon>Cellulomonadaceae</taxon>
        <taxon>Cellulomonas</taxon>
    </lineage>
</organism>
<dbReference type="Proteomes" id="UP000679335">
    <property type="component" value="Chromosome"/>
</dbReference>
<protein>
    <submittedName>
        <fullName evidence="2">Uncharacterized protein</fullName>
    </submittedName>
</protein>
<proteinExistence type="predicted"/>
<dbReference type="Pfam" id="PF23773">
    <property type="entry name" value="DUF7169"/>
    <property type="match status" value="1"/>
</dbReference>
<keyword evidence="3" id="KW-1185">Reference proteome</keyword>
<evidence type="ECO:0000256" key="1">
    <source>
        <dbReference type="SAM" id="MobiDB-lite"/>
    </source>
</evidence>
<dbReference type="EMBL" id="CP076023">
    <property type="protein sequence ID" value="QWC17162.1"/>
    <property type="molecule type" value="Genomic_DNA"/>
</dbReference>